<reference evidence="2 3" key="1">
    <citation type="submission" date="2019-02" db="EMBL/GenBank/DDBJ databases">
        <title>Deep-cultivation of Planctomycetes and their phenomic and genomic characterization uncovers novel biology.</title>
        <authorList>
            <person name="Wiegand S."/>
            <person name="Jogler M."/>
            <person name="Boedeker C."/>
            <person name="Pinto D."/>
            <person name="Vollmers J."/>
            <person name="Rivas-Marin E."/>
            <person name="Kohn T."/>
            <person name="Peeters S.H."/>
            <person name="Heuer A."/>
            <person name="Rast P."/>
            <person name="Oberbeckmann S."/>
            <person name="Bunk B."/>
            <person name="Jeske O."/>
            <person name="Meyerdierks A."/>
            <person name="Storesund J.E."/>
            <person name="Kallscheuer N."/>
            <person name="Luecker S."/>
            <person name="Lage O.M."/>
            <person name="Pohl T."/>
            <person name="Merkel B.J."/>
            <person name="Hornburger P."/>
            <person name="Mueller R.-W."/>
            <person name="Bruemmer F."/>
            <person name="Labrenz M."/>
            <person name="Spormann A.M."/>
            <person name="Op den Camp H."/>
            <person name="Overmann J."/>
            <person name="Amann R."/>
            <person name="Jetten M.S.M."/>
            <person name="Mascher T."/>
            <person name="Medema M.H."/>
            <person name="Devos D.P."/>
            <person name="Kaster A.-K."/>
            <person name="Ovreas L."/>
            <person name="Rohde M."/>
            <person name="Galperin M.Y."/>
            <person name="Jogler C."/>
        </authorList>
    </citation>
    <scope>NUCLEOTIDE SEQUENCE [LARGE SCALE GENOMIC DNA]</scope>
    <source>
        <strain evidence="2 3">Pla110</strain>
    </source>
</reference>
<sequence length="301" mass="34392">MPADQVTPPPLTLEQSARYCQQLTRRRAGNFYFAFLTLPKPDRRDMSILYAFMRHCDDIGDDPDKTIEARRTELEQWRTVTNAALAQGDKLEFHSLLPAFVDLVERKAIPHEFLQAVITGVERDLHEGSVQTFEELEDYCYHVAGVVGRCCVHVWGLNPNSRFEDVYPLADSCGLAFQLTNILRDLQEDSLLGRCYLPQGDLDDHQVTRTHLLEGLNDPLFQSLMKFEVARAREYYAQAQALFDHISPTGKPVLGAMIKIYGGILDEIERRHYDVFTKRVSLSYPRKVSIALGAMLRRSKS</sequence>
<dbReference type="Gene3D" id="1.10.600.10">
    <property type="entry name" value="Farnesyl Diphosphate Synthase"/>
    <property type="match status" value="1"/>
</dbReference>
<dbReference type="Pfam" id="PF00494">
    <property type="entry name" value="SQS_PSY"/>
    <property type="match status" value="1"/>
</dbReference>
<dbReference type="InterPro" id="IPR033904">
    <property type="entry name" value="Trans_IPPS_HH"/>
</dbReference>
<dbReference type="InterPro" id="IPR008949">
    <property type="entry name" value="Isoprenoid_synthase_dom_sf"/>
</dbReference>
<dbReference type="SUPFAM" id="SSF48576">
    <property type="entry name" value="Terpenoid synthases"/>
    <property type="match status" value="1"/>
</dbReference>
<dbReference type="AlphaFoldDB" id="A0A518CJC6"/>
<evidence type="ECO:0000313" key="3">
    <source>
        <dbReference type="Proteomes" id="UP000317178"/>
    </source>
</evidence>
<proteinExistence type="predicted"/>
<dbReference type="InterPro" id="IPR044843">
    <property type="entry name" value="Trans_IPPS_bact-type"/>
</dbReference>
<dbReference type="OrthoDB" id="9787280at2"/>
<name>A0A518CJC6_9PLAN</name>
<dbReference type="SFLD" id="SFLDS00005">
    <property type="entry name" value="Isoprenoid_Synthase_Type_I"/>
    <property type="match status" value="1"/>
</dbReference>
<gene>
    <name evidence="2" type="primary">crtB_1</name>
    <name evidence="2" type="ORF">Pla110_10470</name>
</gene>
<dbReference type="RefSeq" id="WP_144993871.1">
    <property type="nucleotide sequence ID" value="NZ_CP036281.1"/>
</dbReference>
<accession>A0A518CJC6</accession>
<dbReference type="GO" id="GO:0016117">
    <property type="term" value="P:carotenoid biosynthetic process"/>
    <property type="evidence" value="ECO:0007669"/>
    <property type="project" value="UniProtKB-ARBA"/>
</dbReference>
<dbReference type="PROSITE" id="PS01044">
    <property type="entry name" value="SQUALEN_PHYTOEN_SYN_1"/>
    <property type="match status" value="1"/>
</dbReference>
<keyword evidence="3" id="KW-1185">Reference proteome</keyword>
<dbReference type="SFLD" id="SFLDG01212">
    <property type="entry name" value="Phytoene_synthase_like"/>
    <property type="match status" value="1"/>
</dbReference>
<evidence type="ECO:0000256" key="1">
    <source>
        <dbReference type="ARBA" id="ARBA00022679"/>
    </source>
</evidence>
<keyword evidence="1" id="KW-0808">Transferase</keyword>
<protein>
    <submittedName>
        <fullName evidence="2">All-trans-phytoene synthase</fullName>
    </submittedName>
</protein>
<evidence type="ECO:0000313" key="2">
    <source>
        <dbReference type="EMBL" id="QDU79339.1"/>
    </source>
</evidence>
<dbReference type="CDD" id="cd00683">
    <property type="entry name" value="Trans_IPPS_HH"/>
    <property type="match status" value="1"/>
</dbReference>
<dbReference type="Proteomes" id="UP000317178">
    <property type="component" value="Chromosome"/>
</dbReference>
<dbReference type="InterPro" id="IPR019845">
    <property type="entry name" value="Squalene/phytoene_synthase_CS"/>
</dbReference>
<dbReference type="GO" id="GO:0051996">
    <property type="term" value="F:squalene synthase [NAD(P)H] activity"/>
    <property type="evidence" value="ECO:0007669"/>
    <property type="project" value="InterPro"/>
</dbReference>
<dbReference type="PANTHER" id="PTHR31480">
    <property type="entry name" value="BIFUNCTIONAL LYCOPENE CYCLASE/PHYTOENE SYNTHASE"/>
    <property type="match status" value="1"/>
</dbReference>
<organism evidence="2 3">
    <name type="scientific">Polystyrenella longa</name>
    <dbReference type="NCBI Taxonomy" id="2528007"/>
    <lineage>
        <taxon>Bacteria</taxon>
        <taxon>Pseudomonadati</taxon>
        <taxon>Planctomycetota</taxon>
        <taxon>Planctomycetia</taxon>
        <taxon>Planctomycetales</taxon>
        <taxon>Planctomycetaceae</taxon>
        <taxon>Polystyrenella</taxon>
    </lineage>
</organism>
<dbReference type="InterPro" id="IPR002060">
    <property type="entry name" value="Squ/phyt_synthse"/>
</dbReference>
<dbReference type="EMBL" id="CP036281">
    <property type="protein sequence ID" value="QDU79339.1"/>
    <property type="molecule type" value="Genomic_DNA"/>
</dbReference>
<dbReference type="SFLD" id="SFLDG01018">
    <property type="entry name" value="Squalene/Phytoene_Synthase_Lik"/>
    <property type="match status" value="1"/>
</dbReference>
<dbReference type="KEGG" id="plon:Pla110_10470"/>
<dbReference type="GO" id="GO:0004311">
    <property type="term" value="F:geranylgeranyl diphosphate synthase activity"/>
    <property type="evidence" value="ECO:0007669"/>
    <property type="project" value="InterPro"/>
</dbReference>